<comment type="caution">
    <text evidence="1">The sequence shown here is derived from an EMBL/GenBank/DDBJ whole genome shotgun (WGS) entry which is preliminary data.</text>
</comment>
<sequence length="349" mass="39401">MHCRDDCQGQRAEREAPVLRPASPRSGQGRVSSVPAFAIVLLSTAGCTIVLGVTGVVYTAQPRPVATKNQSHERRVDIRVHVSRSKFAPEGVCESSFCEWNRDYVMRAADTSRDPCDDFYAHACNAKRWYREGSVSTRPFAELSTAQLMTDMERFFRYFVQLKGTPMEDNFLSRMITARLLGLNISAELETVFDALGLTGGLPVKVVAKEKLAELVAAGDRHLQLQPLFNVKVLRRNRPSVAGGFDIVLSAPKTMYRRFMTNFVDSTDLMYTDFVAKTLGLATLGNTRSAARKIMQLEKRLESLALASPDQLAVPPREKYVSLDDFVLSDNWDWLRLFQLAYRQRRRHQ</sequence>
<accession>A0ACB7SNW3</accession>
<dbReference type="Proteomes" id="UP000821845">
    <property type="component" value="Chromosome 4"/>
</dbReference>
<organism evidence="1 2">
    <name type="scientific">Hyalomma asiaticum</name>
    <name type="common">Tick</name>
    <dbReference type="NCBI Taxonomy" id="266040"/>
    <lineage>
        <taxon>Eukaryota</taxon>
        <taxon>Metazoa</taxon>
        <taxon>Ecdysozoa</taxon>
        <taxon>Arthropoda</taxon>
        <taxon>Chelicerata</taxon>
        <taxon>Arachnida</taxon>
        <taxon>Acari</taxon>
        <taxon>Parasitiformes</taxon>
        <taxon>Ixodida</taxon>
        <taxon>Ixodoidea</taxon>
        <taxon>Ixodidae</taxon>
        <taxon>Hyalomminae</taxon>
        <taxon>Hyalomma</taxon>
    </lineage>
</organism>
<keyword evidence="2" id="KW-1185">Reference proteome</keyword>
<gene>
    <name evidence="1" type="ORF">HPB50_023036</name>
</gene>
<name>A0ACB7SNW3_HYAAI</name>
<proteinExistence type="predicted"/>
<reference evidence="1" key="1">
    <citation type="submission" date="2020-05" db="EMBL/GenBank/DDBJ databases">
        <title>Large-scale comparative analyses of tick genomes elucidate their genetic diversity and vector capacities.</title>
        <authorList>
            <person name="Jia N."/>
            <person name="Wang J."/>
            <person name="Shi W."/>
            <person name="Du L."/>
            <person name="Sun Y."/>
            <person name="Zhan W."/>
            <person name="Jiang J."/>
            <person name="Wang Q."/>
            <person name="Zhang B."/>
            <person name="Ji P."/>
            <person name="Sakyi L.B."/>
            <person name="Cui X."/>
            <person name="Yuan T."/>
            <person name="Jiang B."/>
            <person name="Yang W."/>
            <person name="Lam T.T.-Y."/>
            <person name="Chang Q."/>
            <person name="Ding S."/>
            <person name="Wang X."/>
            <person name="Zhu J."/>
            <person name="Ruan X."/>
            <person name="Zhao L."/>
            <person name="Wei J."/>
            <person name="Que T."/>
            <person name="Du C."/>
            <person name="Cheng J."/>
            <person name="Dai P."/>
            <person name="Han X."/>
            <person name="Huang E."/>
            <person name="Gao Y."/>
            <person name="Liu J."/>
            <person name="Shao H."/>
            <person name="Ye R."/>
            <person name="Li L."/>
            <person name="Wei W."/>
            <person name="Wang X."/>
            <person name="Wang C."/>
            <person name="Yang T."/>
            <person name="Huo Q."/>
            <person name="Li W."/>
            <person name="Guo W."/>
            <person name="Chen H."/>
            <person name="Zhou L."/>
            <person name="Ni X."/>
            <person name="Tian J."/>
            <person name="Zhou Y."/>
            <person name="Sheng Y."/>
            <person name="Liu T."/>
            <person name="Pan Y."/>
            <person name="Xia L."/>
            <person name="Li J."/>
            <person name="Zhao F."/>
            <person name="Cao W."/>
        </authorList>
    </citation>
    <scope>NUCLEOTIDE SEQUENCE</scope>
    <source>
        <strain evidence="1">Hyas-2018</strain>
    </source>
</reference>
<dbReference type="EMBL" id="CM023484">
    <property type="protein sequence ID" value="KAH6934344.1"/>
    <property type="molecule type" value="Genomic_DNA"/>
</dbReference>
<evidence type="ECO:0000313" key="2">
    <source>
        <dbReference type="Proteomes" id="UP000821845"/>
    </source>
</evidence>
<protein>
    <submittedName>
        <fullName evidence="1">Uncharacterized protein</fullName>
    </submittedName>
</protein>
<evidence type="ECO:0000313" key="1">
    <source>
        <dbReference type="EMBL" id="KAH6934344.1"/>
    </source>
</evidence>